<dbReference type="AlphaFoldDB" id="T1C009"/>
<dbReference type="InterPro" id="IPR036255">
    <property type="entry name" value="YgfB-like_sf"/>
</dbReference>
<dbReference type="Gene3D" id="1.20.120.740">
    <property type="entry name" value="YgfB uncharacterised protein family UPF0149, PF03695"/>
    <property type="match status" value="1"/>
</dbReference>
<organism evidence="1">
    <name type="scientific">mine drainage metagenome</name>
    <dbReference type="NCBI Taxonomy" id="410659"/>
    <lineage>
        <taxon>unclassified sequences</taxon>
        <taxon>metagenomes</taxon>
        <taxon>ecological metagenomes</taxon>
    </lineage>
</organism>
<gene>
    <name evidence="1" type="ORF">B1A_04608</name>
</gene>
<protein>
    <submittedName>
        <fullName evidence="1">YecA family protein</fullName>
    </submittedName>
</protein>
<sequence>MKDLFTPLTEQEMDRLDAFLLDRINDDEDTEGKDEGIFDLSTLDGFMTAIVSGPNTLAPSQWLSVVWGDFEPAWGSKKQSEEIFFLMVRHMNVIAATLIEAPKEFEPLFLEREAKGKRHLIVDGWCDGYLRGVRLNTEGG</sequence>
<name>T1C009_9ZZZZ</name>
<dbReference type="InterPro" id="IPR011978">
    <property type="entry name" value="YgfB-like"/>
</dbReference>
<accession>T1C009</accession>
<comment type="caution">
    <text evidence="1">The sequence shown here is derived from an EMBL/GenBank/DDBJ whole genome shotgun (WGS) entry which is preliminary data.</text>
</comment>
<proteinExistence type="predicted"/>
<reference evidence="1" key="2">
    <citation type="journal article" date="2014" name="ISME J.">
        <title>Microbial stratification in low pH oxic and suboxic macroscopic growths along an acid mine drainage.</title>
        <authorList>
            <person name="Mendez-Garcia C."/>
            <person name="Mesa V."/>
            <person name="Sprenger R.R."/>
            <person name="Richter M."/>
            <person name="Diez M.S."/>
            <person name="Solano J."/>
            <person name="Bargiela R."/>
            <person name="Golyshina O.V."/>
            <person name="Manteca A."/>
            <person name="Ramos J.L."/>
            <person name="Gallego J.R."/>
            <person name="Llorente I."/>
            <person name="Martins Dos Santos V.A."/>
            <person name="Jensen O.N."/>
            <person name="Pelaez A.I."/>
            <person name="Sanchez J."/>
            <person name="Ferrer M."/>
        </authorList>
    </citation>
    <scope>NUCLEOTIDE SEQUENCE</scope>
</reference>
<dbReference type="Pfam" id="PF03695">
    <property type="entry name" value="UPF0149"/>
    <property type="match status" value="1"/>
</dbReference>
<dbReference type="SUPFAM" id="SSF101327">
    <property type="entry name" value="YgfB-like"/>
    <property type="match status" value="1"/>
</dbReference>
<dbReference type="EMBL" id="AUZX01003349">
    <property type="protein sequence ID" value="EQD74158.1"/>
    <property type="molecule type" value="Genomic_DNA"/>
</dbReference>
<reference evidence="1" key="1">
    <citation type="submission" date="2013-08" db="EMBL/GenBank/DDBJ databases">
        <authorList>
            <person name="Mendez C."/>
            <person name="Richter M."/>
            <person name="Ferrer M."/>
            <person name="Sanchez J."/>
        </authorList>
    </citation>
    <scope>NUCLEOTIDE SEQUENCE</scope>
</reference>
<dbReference type="NCBIfam" id="TIGR02292">
    <property type="entry name" value="ygfB_yecA"/>
    <property type="match status" value="1"/>
</dbReference>
<evidence type="ECO:0000313" key="1">
    <source>
        <dbReference type="EMBL" id="EQD74158.1"/>
    </source>
</evidence>